<evidence type="ECO:0000313" key="1">
    <source>
        <dbReference type="EMBL" id="BCB87575.1"/>
    </source>
</evidence>
<dbReference type="Proteomes" id="UP000503011">
    <property type="component" value="Chromosome"/>
</dbReference>
<reference evidence="1 2" key="2">
    <citation type="submission" date="2020-03" db="EMBL/GenBank/DDBJ databases">
        <authorList>
            <person name="Ichikawa N."/>
            <person name="Kimura A."/>
            <person name="Kitahashi Y."/>
            <person name="Uohara A."/>
        </authorList>
    </citation>
    <scope>NUCLEOTIDE SEQUENCE [LARGE SCALE GENOMIC DNA]</scope>
    <source>
        <strain evidence="1 2">NBRC 105367</strain>
    </source>
</reference>
<name>A0A6F8YN57_9ACTN</name>
<gene>
    <name evidence="1" type="ORF">Psuf_048880</name>
</gene>
<proteinExistence type="predicted"/>
<dbReference type="RefSeq" id="WP_197945971.1">
    <property type="nucleotide sequence ID" value="NZ_AP022871.1"/>
</dbReference>
<dbReference type="AlphaFoldDB" id="A0A6F8YN57"/>
<keyword evidence="2" id="KW-1185">Reference proteome</keyword>
<reference evidence="1 2" key="1">
    <citation type="submission" date="2020-03" db="EMBL/GenBank/DDBJ databases">
        <title>Whole genome shotgun sequence of Phytohabitans suffuscus NBRC 105367.</title>
        <authorList>
            <person name="Komaki H."/>
            <person name="Tamura T."/>
        </authorList>
    </citation>
    <scope>NUCLEOTIDE SEQUENCE [LARGE SCALE GENOMIC DNA]</scope>
    <source>
        <strain evidence="1 2">NBRC 105367</strain>
    </source>
</reference>
<sequence length="462" mass="50398">MSTHTGTLLDRPAAYPAADRVHRLVAGGSELGVQLARALDLPLRDYLRALVPAPRSHPNAHRLRLARAVETYLRRHGDPEVDATCDHLLRVPVIQQADHSNLLLDAETFLHNYLFHVASREAGARVALVNQCSIVSCLARRAPVLGPTFLRSRGSLFAVYPLSKTTLKNSSFCALPGPLEMAFEPLEGTRHDVATDPVLGPLTGLKAPDAPTAYRMANDQIWASLDLDHGARRVQIDEEVVSECVALHLEDPASPVSALLFDPAVRDAFLRAKRHLVTDPTNLAVNNASPDFLWLRKGSRLHQVVLAGSGPGAQWTVESSGAPLPVPMEPAAAAAALRAGVLYADRILAYLVRCLLPGVVAVGGTSQQDYVALYRRMFVTADAEAPFLDRSDLDRIRQPGHSVTGGRPLLEPYGESLELIRHLGPHTRLADLDDAYLDRPVGETIGELRCVRHLERAIDRDH</sequence>
<dbReference type="EMBL" id="AP022871">
    <property type="protein sequence ID" value="BCB87575.1"/>
    <property type="molecule type" value="Genomic_DNA"/>
</dbReference>
<organism evidence="1 2">
    <name type="scientific">Phytohabitans suffuscus</name>
    <dbReference type="NCBI Taxonomy" id="624315"/>
    <lineage>
        <taxon>Bacteria</taxon>
        <taxon>Bacillati</taxon>
        <taxon>Actinomycetota</taxon>
        <taxon>Actinomycetes</taxon>
        <taxon>Micromonosporales</taxon>
        <taxon>Micromonosporaceae</taxon>
    </lineage>
</organism>
<accession>A0A6F8YN57</accession>
<protein>
    <submittedName>
        <fullName evidence="1">Uncharacterized protein</fullName>
    </submittedName>
</protein>
<evidence type="ECO:0000313" key="2">
    <source>
        <dbReference type="Proteomes" id="UP000503011"/>
    </source>
</evidence>
<dbReference type="KEGG" id="psuu:Psuf_048880"/>